<dbReference type="Proteomes" id="UP000708148">
    <property type="component" value="Unassembled WGS sequence"/>
</dbReference>
<organism evidence="1 2">
    <name type="scientific">Ostreobium quekettii</name>
    <dbReference type="NCBI Taxonomy" id="121088"/>
    <lineage>
        <taxon>Eukaryota</taxon>
        <taxon>Viridiplantae</taxon>
        <taxon>Chlorophyta</taxon>
        <taxon>core chlorophytes</taxon>
        <taxon>Ulvophyceae</taxon>
        <taxon>TCBD clade</taxon>
        <taxon>Bryopsidales</taxon>
        <taxon>Ostreobineae</taxon>
        <taxon>Ostreobiaceae</taxon>
        <taxon>Ostreobium</taxon>
    </lineage>
</organism>
<evidence type="ECO:0000313" key="1">
    <source>
        <dbReference type="EMBL" id="CAD7702930.1"/>
    </source>
</evidence>
<dbReference type="AlphaFoldDB" id="A0A8S1J6C4"/>
<proteinExistence type="predicted"/>
<keyword evidence="2" id="KW-1185">Reference proteome</keyword>
<accession>A0A8S1J6C4</accession>
<sequence>MPWCNTQLSEFTSLSFDLVLPLSYHLGCASLCLQVRPVLAKVKDTLLVCAGCLLLSTGALVAGLQGAQDVTREGPVVRTPKQVTLNGIIYSDRVRDLYELSLDSEAAQAEADAQGGVPGYCGDRYFRASAGGHFCEKFDQ</sequence>
<gene>
    <name evidence="1" type="ORF">OSTQU699_LOCUS8287</name>
</gene>
<protein>
    <submittedName>
        <fullName evidence="1">Uncharacterized protein</fullName>
    </submittedName>
</protein>
<dbReference type="EMBL" id="CAJHUC010002006">
    <property type="protein sequence ID" value="CAD7702930.1"/>
    <property type="molecule type" value="Genomic_DNA"/>
</dbReference>
<evidence type="ECO:0000313" key="2">
    <source>
        <dbReference type="Proteomes" id="UP000708148"/>
    </source>
</evidence>
<name>A0A8S1J6C4_9CHLO</name>
<comment type="caution">
    <text evidence="1">The sequence shown here is derived from an EMBL/GenBank/DDBJ whole genome shotgun (WGS) entry which is preliminary data.</text>
</comment>
<reference evidence="1" key="1">
    <citation type="submission" date="2020-12" db="EMBL/GenBank/DDBJ databases">
        <authorList>
            <person name="Iha C."/>
        </authorList>
    </citation>
    <scope>NUCLEOTIDE SEQUENCE</scope>
</reference>
<dbReference type="OrthoDB" id="192326at2759"/>